<dbReference type="InterPro" id="IPR032675">
    <property type="entry name" value="LRR_dom_sf"/>
</dbReference>
<evidence type="ECO:0000313" key="3">
    <source>
        <dbReference type="Proteomes" id="UP000623467"/>
    </source>
</evidence>
<sequence length="397" mass="44470">MCSPFTDSERPTAEEEENRLARTDLLQLSQVCSRWHSIIMSTSRLWSTIKADTRVWAQSTLPSAALLHLLELSLHRSGELPLNLEITVDSDQFSDRGILQLLVRHSGRWRNVSLLLNPHSIDHLAGAKGNLPLLENLALHSAMNIRSQADVENVFFLAPRLKSITFTGPGWLTGASAFPWSQLRYVKIGNGDFSDISLGALPFLPPQACCCEIEVDASMITFPYELPPITSNISTLLVSLWMPHFASFNKSPLHPTKRHPSTSVEPHTFPVFRFAETELLECLVLLPLLEELRLWDCTSTEDDTAVITDNVLNQLAWRADQTNLVPRLQTLGLSSTMEFREESLWNLISSRAVRPEIGPFVVMVLYLGSQREFSPEFLAQLSELEKSGDIVFASGHA</sequence>
<evidence type="ECO:0000313" key="2">
    <source>
        <dbReference type="EMBL" id="KAF7350823.1"/>
    </source>
</evidence>
<dbReference type="InterPro" id="IPR036047">
    <property type="entry name" value="F-box-like_dom_sf"/>
</dbReference>
<keyword evidence="3" id="KW-1185">Reference proteome</keyword>
<proteinExistence type="predicted"/>
<dbReference type="EMBL" id="JACAZH010000014">
    <property type="protein sequence ID" value="KAF7350823.1"/>
    <property type="molecule type" value="Genomic_DNA"/>
</dbReference>
<reference evidence="2" key="1">
    <citation type="submission" date="2020-05" db="EMBL/GenBank/DDBJ databases">
        <title>Mycena genomes resolve the evolution of fungal bioluminescence.</title>
        <authorList>
            <person name="Tsai I.J."/>
        </authorList>
    </citation>
    <scope>NUCLEOTIDE SEQUENCE</scope>
    <source>
        <strain evidence="2">160909Yilan</strain>
    </source>
</reference>
<gene>
    <name evidence="2" type="ORF">MSAN_01644200</name>
</gene>
<dbReference type="Proteomes" id="UP000623467">
    <property type="component" value="Unassembled WGS sequence"/>
</dbReference>
<dbReference type="AlphaFoldDB" id="A0A8H6XYT2"/>
<protein>
    <recommendedName>
        <fullName evidence="1">F-box domain-containing protein</fullName>
    </recommendedName>
</protein>
<name>A0A8H6XYT2_9AGAR</name>
<evidence type="ECO:0000259" key="1">
    <source>
        <dbReference type="Pfam" id="PF12937"/>
    </source>
</evidence>
<organism evidence="2 3">
    <name type="scientific">Mycena sanguinolenta</name>
    <dbReference type="NCBI Taxonomy" id="230812"/>
    <lineage>
        <taxon>Eukaryota</taxon>
        <taxon>Fungi</taxon>
        <taxon>Dikarya</taxon>
        <taxon>Basidiomycota</taxon>
        <taxon>Agaricomycotina</taxon>
        <taxon>Agaricomycetes</taxon>
        <taxon>Agaricomycetidae</taxon>
        <taxon>Agaricales</taxon>
        <taxon>Marasmiineae</taxon>
        <taxon>Mycenaceae</taxon>
        <taxon>Mycena</taxon>
    </lineage>
</organism>
<dbReference type="Pfam" id="PF12937">
    <property type="entry name" value="F-box-like"/>
    <property type="match status" value="1"/>
</dbReference>
<dbReference type="SUPFAM" id="SSF81383">
    <property type="entry name" value="F-box domain"/>
    <property type="match status" value="1"/>
</dbReference>
<accession>A0A8H6XYT2</accession>
<feature type="domain" description="F-box" evidence="1">
    <location>
        <begin position="20"/>
        <end position="49"/>
    </location>
</feature>
<dbReference type="Gene3D" id="3.80.10.10">
    <property type="entry name" value="Ribonuclease Inhibitor"/>
    <property type="match status" value="1"/>
</dbReference>
<dbReference type="CDD" id="cd09917">
    <property type="entry name" value="F-box_SF"/>
    <property type="match status" value="1"/>
</dbReference>
<dbReference type="OrthoDB" id="3365698at2759"/>
<dbReference type="InterPro" id="IPR001810">
    <property type="entry name" value="F-box_dom"/>
</dbReference>
<comment type="caution">
    <text evidence="2">The sequence shown here is derived from an EMBL/GenBank/DDBJ whole genome shotgun (WGS) entry which is preliminary data.</text>
</comment>